<organism evidence="1">
    <name type="scientific">Zea mays</name>
    <name type="common">Maize</name>
    <dbReference type="NCBI Taxonomy" id="4577"/>
    <lineage>
        <taxon>Eukaryota</taxon>
        <taxon>Viridiplantae</taxon>
        <taxon>Streptophyta</taxon>
        <taxon>Embryophyta</taxon>
        <taxon>Tracheophyta</taxon>
        <taxon>Spermatophyta</taxon>
        <taxon>Magnoliopsida</taxon>
        <taxon>Liliopsida</taxon>
        <taxon>Poales</taxon>
        <taxon>Poaceae</taxon>
        <taxon>PACMAD clade</taxon>
        <taxon>Panicoideae</taxon>
        <taxon>Andropogonodae</taxon>
        <taxon>Andropogoneae</taxon>
        <taxon>Tripsacinae</taxon>
        <taxon>Zea</taxon>
    </lineage>
</organism>
<protein>
    <submittedName>
        <fullName evidence="1">Uncharacterized protein</fullName>
    </submittedName>
</protein>
<evidence type="ECO:0000313" key="1">
    <source>
        <dbReference type="EMBL" id="AQL10198.1"/>
    </source>
</evidence>
<reference evidence="1" key="1">
    <citation type="submission" date="2015-12" db="EMBL/GenBank/DDBJ databases">
        <title>Update maize B73 reference genome by single molecule sequencing technologies.</title>
        <authorList>
            <consortium name="Maize Genome Sequencing Project"/>
            <person name="Ware D."/>
        </authorList>
    </citation>
    <scope>NUCLEOTIDE SEQUENCE</scope>
    <source>
        <tissue evidence="1">Seedling</tissue>
    </source>
</reference>
<gene>
    <name evidence="1" type="ORF">ZEAMMB73_Zm00001d048537</name>
</gene>
<dbReference type="AlphaFoldDB" id="A0A1D6PM14"/>
<accession>A0A1D6PM14</accession>
<sequence>MPFFLDQRRDPRLLSVPPPQSHSRCSNWCSALPLSLELSCPRKCSQLLPAAPHRSTPATAARCVCAWLGACALCGGVESWAWLWCTSNVVHPLI</sequence>
<name>A0A1D6PM14_MAIZE</name>
<dbReference type="EMBL" id="CM000785">
    <property type="protein sequence ID" value="AQL10198.1"/>
    <property type="molecule type" value="Genomic_DNA"/>
</dbReference>
<proteinExistence type="predicted"/>
<dbReference type="InParanoid" id="A0A1D6PM14"/>